<name>A0ABY6P2P1_9NOCA</name>
<dbReference type="PANTHER" id="PTHR11061:SF30">
    <property type="entry name" value="TRNA (URACIL(54)-C(5))-METHYLTRANSFERASE"/>
    <property type="match status" value="1"/>
</dbReference>
<dbReference type="RefSeq" id="WP_265384016.1">
    <property type="nucleotide sequence ID" value="NZ_CP110615.1"/>
</dbReference>
<feature type="region of interest" description="Disordered" evidence="5">
    <location>
        <begin position="209"/>
        <end position="235"/>
    </location>
</feature>
<feature type="active site" description="Nucleophile" evidence="4">
    <location>
        <position position="376"/>
    </location>
</feature>
<dbReference type="InterPro" id="IPR030391">
    <property type="entry name" value="MeTrfase_TrmA_CS"/>
</dbReference>
<evidence type="ECO:0000256" key="5">
    <source>
        <dbReference type="SAM" id="MobiDB-lite"/>
    </source>
</evidence>
<dbReference type="InterPro" id="IPR002792">
    <property type="entry name" value="TRAM_dom"/>
</dbReference>
<dbReference type="EMBL" id="CP110615">
    <property type="protein sequence ID" value="UZJ25912.1"/>
    <property type="molecule type" value="Genomic_DNA"/>
</dbReference>
<dbReference type="InterPro" id="IPR010280">
    <property type="entry name" value="U5_MeTrfase_fam"/>
</dbReference>
<dbReference type="Gene3D" id="2.40.50.1070">
    <property type="match status" value="1"/>
</dbReference>
<dbReference type="SUPFAM" id="SSF53335">
    <property type="entry name" value="S-adenosyl-L-methionine-dependent methyltransferases"/>
    <property type="match status" value="1"/>
</dbReference>
<accession>A0ABY6P2P1</accession>
<reference evidence="7" key="1">
    <citation type="submission" date="2022-10" db="EMBL/GenBank/DDBJ databases">
        <title>Rhodococcus sp.75.</title>
        <authorList>
            <person name="Sun M."/>
        </authorList>
    </citation>
    <scope>NUCLEOTIDE SEQUENCE</scope>
    <source>
        <strain evidence="7">75</strain>
    </source>
</reference>
<evidence type="ECO:0000259" key="6">
    <source>
        <dbReference type="PROSITE" id="PS50926"/>
    </source>
</evidence>
<feature type="compositionally biased region" description="Basic residues" evidence="5">
    <location>
        <begin position="215"/>
        <end position="228"/>
    </location>
</feature>
<dbReference type="InterPro" id="IPR012340">
    <property type="entry name" value="NA-bd_OB-fold"/>
</dbReference>
<feature type="binding site" evidence="4">
    <location>
        <position position="306"/>
    </location>
    <ligand>
        <name>S-adenosyl-L-methionine</name>
        <dbReference type="ChEBI" id="CHEBI:59789"/>
    </ligand>
</feature>
<feature type="domain" description="TRAM" evidence="6">
    <location>
        <begin position="6"/>
        <end position="65"/>
    </location>
</feature>
<feature type="binding site" evidence="4">
    <location>
        <position position="282"/>
    </location>
    <ligand>
        <name>S-adenosyl-L-methionine</name>
        <dbReference type="ChEBI" id="CHEBI:59789"/>
    </ligand>
</feature>
<dbReference type="Pfam" id="PF01938">
    <property type="entry name" value="TRAM"/>
    <property type="match status" value="1"/>
</dbReference>
<dbReference type="InterPro" id="IPR029063">
    <property type="entry name" value="SAM-dependent_MTases_sf"/>
</dbReference>
<proteinExistence type="inferred from homology"/>
<evidence type="ECO:0000256" key="1">
    <source>
        <dbReference type="ARBA" id="ARBA00022603"/>
    </source>
</evidence>
<gene>
    <name evidence="7" type="ORF">RHODO2019_05615</name>
</gene>
<evidence type="ECO:0000256" key="4">
    <source>
        <dbReference type="PROSITE-ProRule" id="PRU01024"/>
    </source>
</evidence>
<evidence type="ECO:0000256" key="2">
    <source>
        <dbReference type="ARBA" id="ARBA00022679"/>
    </source>
</evidence>
<dbReference type="CDD" id="cd02440">
    <property type="entry name" value="AdoMet_MTases"/>
    <property type="match status" value="1"/>
</dbReference>
<evidence type="ECO:0000256" key="3">
    <source>
        <dbReference type="ARBA" id="ARBA00022691"/>
    </source>
</evidence>
<organism evidence="7 8">
    <name type="scientific">Rhodococcus antarcticus</name>
    <dbReference type="NCBI Taxonomy" id="2987751"/>
    <lineage>
        <taxon>Bacteria</taxon>
        <taxon>Bacillati</taxon>
        <taxon>Actinomycetota</taxon>
        <taxon>Actinomycetes</taxon>
        <taxon>Mycobacteriales</taxon>
        <taxon>Nocardiaceae</taxon>
        <taxon>Rhodococcus</taxon>
    </lineage>
</organism>
<dbReference type="PANTHER" id="PTHR11061">
    <property type="entry name" value="RNA M5U METHYLTRANSFERASE"/>
    <property type="match status" value="1"/>
</dbReference>
<evidence type="ECO:0000313" key="7">
    <source>
        <dbReference type="EMBL" id="UZJ25912.1"/>
    </source>
</evidence>
<keyword evidence="3 4" id="KW-0949">S-adenosyl-L-methionine</keyword>
<comment type="similarity">
    <text evidence="4">Belongs to the class I-like SAM-binding methyltransferase superfamily. RNA M5U methyltransferase family.</text>
</comment>
<dbReference type="PROSITE" id="PS01231">
    <property type="entry name" value="TRMA_2"/>
    <property type="match status" value="1"/>
</dbReference>
<dbReference type="Pfam" id="PF05958">
    <property type="entry name" value="tRNA_U5-meth_tr"/>
    <property type="match status" value="1"/>
</dbReference>
<evidence type="ECO:0000313" key="8">
    <source>
        <dbReference type="Proteomes" id="UP001164965"/>
    </source>
</evidence>
<dbReference type="PROSITE" id="PS50926">
    <property type="entry name" value="TRAM"/>
    <property type="match status" value="1"/>
</dbReference>
<feature type="binding site" evidence="4">
    <location>
        <position position="349"/>
    </location>
    <ligand>
        <name>S-adenosyl-L-methionine</name>
        <dbReference type="ChEBI" id="CHEBI:59789"/>
    </ligand>
</feature>
<keyword evidence="2 4" id="KW-0808">Transferase</keyword>
<dbReference type="Gene3D" id="2.40.50.140">
    <property type="entry name" value="Nucleic acid-binding proteins"/>
    <property type="match status" value="1"/>
</dbReference>
<dbReference type="SUPFAM" id="SSF50249">
    <property type="entry name" value="Nucleic acid-binding proteins"/>
    <property type="match status" value="1"/>
</dbReference>
<dbReference type="PROSITE" id="PS51687">
    <property type="entry name" value="SAM_MT_RNA_M5U"/>
    <property type="match status" value="1"/>
</dbReference>
<feature type="binding site" evidence="4">
    <location>
        <position position="253"/>
    </location>
    <ligand>
        <name>S-adenosyl-L-methionine</name>
        <dbReference type="ChEBI" id="CHEBI:59789"/>
    </ligand>
</feature>
<sequence>MSVQALDWTGRELDLELGAVGHGGFCVARHEGRVVFVRHGLPGERVRAAITEDRGGSFCRADAVEVLSASADRVVPPCPVAGPGGCGGCDFQHARLPAQRRLKAEVVAEQLRRLGGLTTTAEDVVVEELPGGADGLGWRTRLRLAVGRDGRTGLHVHRSSTVIPLADCPQAVPGTLDGVADRTWSPGAEVAAVLDSTGAQHVVELVPVADTDGRRPRRGTRPRTRPRVVRGSGRAAQRAGGRDWEVLATGFWQGHTGAADVYADVVREWSAAPAGGTAWDLYGGVGLFASVLGEQVGPDGTVVSVESSKLATADGAAALADLPQVRFVVGTVEAELAELPRPVDVVVLDPPRNGAGRAVVEAVAGAGPARVVYVACDPAALGRDVALLAAAGYELTGLRAFDAFPMTHHVECIALFTPAV</sequence>
<keyword evidence="1 4" id="KW-0489">Methyltransferase</keyword>
<dbReference type="Gene3D" id="3.40.50.150">
    <property type="entry name" value="Vaccinia Virus protein VP39"/>
    <property type="match status" value="1"/>
</dbReference>
<protein>
    <submittedName>
        <fullName evidence="7">TRAM domain-containing protein</fullName>
    </submittedName>
</protein>
<dbReference type="Proteomes" id="UP001164965">
    <property type="component" value="Chromosome"/>
</dbReference>
<keyword evidence="8" id="KW-1185">Reference proteome</keyword>